<dbReference type="PANTHER" id="PTHR10133:SF62">
    <property type="entry name" value="DNA POLYMERASE THETA"/>
    <property type="match status" value="1"/>
</dbReference>
<organism evidence="2">
    <name type="scientific">viral metagenome</name>
    <dbReference type="NCBI Taxonomy" id="1070528"/>
    <lineage>
        <taxon>unclassified sequences</taxon>
        <taxon>metagenomes</taxon>
        <taxon>organismal metagenomes</taxon>
    </lineage>
</organism>
<dbReference type="EMBL" id="MT142734">
    <property type="protein sequence ID" value="QJA87816.1"/>
    <property type="molecule type" value="Genomic_DNA"/>
</dbReference>
<name>A0A6M3L018_9ZZZZ</name>
<dbReference type="Gene3D" id="3.30.70.370">
    <property type="match status" value="1"/>
</dbReference>
<dbReference type="SUPFAM" id="SSF53098">
    <property type="entry name" value="Ribonuclease H-like"/>
    <property type="match status" value="1"/>
</dbReference>
<dbReference type="InterPro" id="IPR036397">
    <property type="entry name" value="RNaseH_sf"/>
</dbReference>
<sequence length="817" mass="94038">MQRLTSNIIPPQGPLDSKICFISGFSGDDDDVGGLFNRCLAQKKIIRSQTLIRGVFSQRPPGNNLDYFFQDKKRTRLTWEGEEHVQMLKAWLEKRLEERKVNVLVALGATPMQILTGKKRINKWRGSVLACTLVEGFKVYSTYHPTYINKLMNETREALYGEKKKQQQNVLPLFLVDLDRVQIQAERPDFQLPQRKFDTDLSFEELCARLDEMGTGVFPEVAMDIETKPGGAGPIVWCVGFASSPDYAFVVPILRRNTFAWSLNEEAILWRKMSEIFLNSKILKIAQGGSYDLTVLGRYYGIRCANGSYGDTMLCHHANYPYLRKALEVLTSMYTWEPYYKDEGKVNLGRRTDEAEFSYNAKDCCTEREIYPITCRDSRELGTWSGYQRTMSVFPAHLGMMIRGVRIDTKKKLELGDRFTDLSNELQHKVNKAAGGSYNLNASAQKQRLLYGYLGLPFQYHPKTKKVTTDKDALQRLKKQHPKEEILGWVLDYQKYAKLASTYTSMNADADGRVRTNYGWVSTWRLSSSKSHFSGPNKEDAEGGNLQNIPVKGEEGKLIRALFLPDEGKEMGKADYSQIEARIIAYEAGDIQAIKMYEEGYDVHWFRACRLFKIPLTVKYLPNAKFKDHLTMEDHTLYEFRQIGKTVNYAGYYGMGPRMLQTILAREGFHIDFTLCKKLLSQQKAADLLVDEWQRRIREKVRATRTLISSFGRVRQFMGRFSDELYRAAYAFSPQNTAGEMLQVATQKVWEEIPFVDPLLTVHDELVFQYDPQRREEAHREVKRCMSLAVEIKGRTLVVPTDHSYGQNWGEMEEIGI</sequence>
<dbReference type="InterPro" id="IPR036895">
    <property type="entry name" value="Uracil-DNA_glycosylase-like_sf"/>
</dbReference>
<dbReference type="GO" id="GO:0006261">
    <property type="term" value="P:DNA-templated DNA replication"/>
    <property type="evidence" value="ECO:0007669"/>
    <property type="project" value="InterPro"/>
</dbReference>
<dbReference type="SUPFAM" id="SSF52141">
    <property type="entry name" value="Uracil-DNA glycosylase-like"/>
    <property type="match status" value="1"/>
</dbReference>
<dbReference type="GO" id="GO:0006302">
    <property type="term" value="P:double-strand break repair"/>
    <property type="evidence" value="ECO:0007669"/>
    <property type="project" value="TreeGrafter"/>
</dbReference>
<dbReference type="InterPro" id="IPR002298">
    <property type="entry name" value="DNA_polymerase_A"/>
</dbReference>
<dbReference type="PANTHER" id="PTHR10133">
    <property type="entry name" value="DNA POLYMERASE I"/>
    <property type="match status" value="1"/>
</dbReference>
<dbReference type="InterPro" id="IPR012337">
    <property type="entry name" value="RNaseH-like_sf"/>
</dbReference>
<dbReference type="InterPro" id="IPR001098">
    <property type="entry name" value="DNA-dir_DNA_pol_A_palm_dom"/>
</dbReference>
<reference evidence="2" key="1">
    <citation type="submission" date="2020-03" db="EMBL/GenBank/DDBJ databases">
        <title>The deep terrestrial virosphere.</title>
        <authorList>
            <person name="Holmfeldt K."/>
            <person name="Nilsson E."/>
            <person name="Simone D."/>
            <person name="Lopez-Fernandez M."/>
            <person name="Wu X."/>
            <person name="de Brujin I."/>
            <person name="Lundin D."/>
            <person name="Andersson A."/>
            <person name="Bertilsson S."/>
            <person name="Dopson M."/>
        </authorList>
    </citation>
    <scope>NUCLEOTIDE SEQUENCE</scope>
    <source>
        <strain evidence="2">MM415B02891</strain>
    </source>
</reference>
<dbReference type="GO" id="GO:0003887">
    <property type="term" value="F:DNA-directed DNA polymerase activity"/>
    <property type="evidence" value="ECO:0007669"/>
    <property type="project" value="InterPro"/>
</dbReference>
<evidence type="ECO:0000259" key="1">
    <source>
        <dbReference type="SMART" id="SM00482"/>
    </source>
</evidence>
<feature type="domain" description="DNA-directed DNA polymerase family A palm" evidence="1">
    <location>
        <begin position="556"/>
        <end position="774"/>
    </location>
</feature>
<gene>
    <name evidence="2" type="ORF">MM415B02891_0006</name>
</gene>
<dbReference type="SUPFAM" id="SSF56672">
    <property type="entry name" value="DNA/RNA polymerases"/>
    <property type="match status" value="1"/>
</dbReference>
<dbReference type="PRINTS" id="PR00868">
    <property type="entry name" value="DNAPOLI"/>
</dbReference>
<dbReference type="GO" id="GO:0003677">
    <property type="term" value="F:DNA binding"/>
    <property type="evidence" value="ECO:0007669"/>
    <property type="project" value="InterPro"/>
</dbReference>
<dbReference type="Pfam" id="PF00476">
    <property type="entry name" value="DNA_pol_A"/>
    <property type="match status" value="1"/>
</dbReference>
<proteinExistence type="predicted"/>
<dbReference type="SMART" id="SM00482">
    <property type="entry name" value="POLAc"/>
    <property type="match status" value="1"/>
</dbReference>
<protein>
    <submittedName>
        <fullName evidence="2">Putative DNA polymerase</fullName>
    </submittedName>
</protein>
<dbReference type="AlphaFoldDB" id="A0A6M3L018"/>
<dbReference type="Gene3D" id="1.20.1060.10">
    <property type="entry name" value="Taq DNA Polymerase, Chain T, domain 4"/>
    <property type="match status" value="1"/>
</dbReference>
<dbReference type="Gene3D" id="3.30.420.10">
    <property type="entry name" value="Ribonuclease H-like superfamily/Ribonuclease H"/>
    <property type="match status" value="1"/>
</dbReference>
<dbReference type="InterPro" id="IPR043502">
    <property type="entry name" value="DNA/RNA_pol_sf"/>
</dbReference>
<accession>A0A6M3L018</accession>
<dbReference type="Gene3D" id="1.10.150.20">
    <property type="entry name" value="5' to 3' exonuclease, C-terminal subdomain"/>
    <property type="match status" value="1"/>
</dbReference>
<dbReference type="Gene3D" id="3.40.470.10">
    <property type="entry name" value="Uracil-DNA glycosylase-like domain"/>
    <property type="match status" value="1"/>
</dbReference>
<evidence type="ECO:0000313" key="2">
    <source>
        <dbReference type="EMBL" id="QJA87816.1"/>
    </source>
</evidence>